<reference evidence="2 3" key="1">
    <citation type="submission" date="2024-01" db="EMBL/GenBank/DDBJ databases">
        <authorList>
            <person name="Allen C."/>
            <person name="Tagirdzhanova G."/>
        </authorList>
    </citation>
    <scope>NUCLEOTIDE SEQUENCE [LARGE SCALE GENOMIC DNA]</scope>
    <source>
        <strain evidence="2 3">CBS 119000</strain>
    </source>
</reference>
<evidence type="ECO:0000313" key="2">
    <source>
        <dbReference type="EMBL" id="CAK7275640.1"/>
    </source>
</evidence>
<accession>A0ABP0E4X6</accession>
<dbReference type="EMBL" id="CAWUON010000361">
    <property type="protein sequence ID" value="CAK7275640.1"/>
    <property type="molecule type" value="Genomic_DNA"/>
</dbReference>
<evidence type="ECO:0000259" key="1">
    <source>
        <dbReference type="Pfam" id="PF03732"/>
    </source>
</evidence>
<organism evidence="2 3">
    <name type="scientific">Sporothrix epigloea</name>
    <dbReference type="NCBI Taxonomy" id="1892477"/>
    <lineage>
        <taxon>Eukaryota</taxon>
        <taxon>Fungi</taxon>
        <taxon>Dikarya</taxon>
        <taxon>Ascomycota</taxon>
        <taxon>Pezizomycotina</taxon>
        <taxon>Sordariomycetes</taxon>
        <taxon>Sordariomycetidae</taxon>
        <taxon>Ophiostomatales</taxon>
        <taxon>Ophiostomataceae</taxon>
        <taxon>Sporothrix</taxon>
    </lineage>
</organism>
<dbReference type="Pfam" id="PF03732">
    <property type="entry name" value="Retrotrans_gag"/>
    <property type="match status" value="1"/>
</dbReference>
<feature type="domain" description="Retrotransposon gag" evidence="1">
    <location>
        <begin position="52"/>
        <end position="131"/>
    </location>
</feature>
<name>A0ABP0E4X6_9PEZI</name>
<comment type="caution">
    <text evidence="2">The sequence shown here is derived from an EMBL/GenBank/DDBJ whole genome shotgun (WGS) entry which is preliminary data.</text>
</comment>
<gene>
    <name evidence="2" type="primary">ZCCHC5_2</name>
    <name evidence="2" type="ORF">SEPCBS119000_006775</name>
</gene>
<proteinExistence type="predicted"/>
<dbReference type="Proteomes" id="UP001642502">
    <property type="component" value="Unassembled WGS sequence"/>
</dbReference>
<sequence>MATTRPREEAKFVDPKPFDGRREYATEFLSKCNNNIQFQPLRYSNDDLRINYATGLLDGAAYQWVTPHMSGPLEQRPAWLRNWEAFKTEFRNQYGVANAKEAARQKLRSLKQTGSASAYTTEFQIRAAKSDSAASSWRRLEICQLIEPVQRR</sequence>
<keyword evidence="3" id="KW-1185">Reference proteome</keyword>
<protein>
    <submittedName>
        <fullName evidence="2">Retrotransposon Gag-like protein 3</fullName>
    </submittedName>
</protein>
<evidence type="ECO:0000313" key="3">
    <source>
        <dbReference type="Proteomes" id="UP001642502"/>
    </source>
</evidence>
<dbReference type="InterPro" id="IPR005162">
    <property type="entry name" value="Retrotrans_gag_dom"/>
</dbReference>